<dbReference type="SUPFAM" id="SSF49899">
    <property type="entry name" value="Concanavalin A-like lectins/glucanases"/>
    <property type="match status" value="2"/>
</dbReference>
<keyword evidence="2" id="KW-1015">Disulfide bond</keyword>
<evidence type="ECO:0000313" key="7">
    <source>
        <dbReference type="Proteomes" id="UP001595824"/>
    </source>
</evidence>
<keyword evidence="1 4" id="KW-0732">Signal</keyword>
<comment type="caution">
    <text evidence="6">The sequence shown here is derived from an EMBL/GenBank/DDBJ whole genome shotgun (WGS) entry which is preliminary data.</text>
</comment>
<feature type="chain" id="PRO_5046320544" evidence="4">
    <location>
        <begin position="23"/>
        <end position="1201"/>
    </location>
</feature>
<feature type="domain" description="LamG-like jellyroll fold" evidence="5">
    <location>
        <begin position="793"/>
        <end position="933"/>
    </location>
</feature>
<feature type="compositionally biased region" description="Low complexity" evidence="3">
    <location>
        <begin position="51"/>
        <end position="60"/>
    </location>
</feature>
<dbReference type="InterPro" id="IPR042837">
    <property type="entry name" value="PTX3"/>
</dbReference>
<dbReference type="Gene3D" id="2.60.120.200">
    <property type="match status" value="2"/>
</dbReference>
<name>A0ABV8TPX2_9ACTN</name>
<accession>A0ABV8TPX2</accession>
<gene>
    <name evidence="6" type="ORF">ACFPC0_33590</name>
</gene>
<dbReference type="InterPro" id="IPR006558">
    <property type="entry name" value="LamG-like"/>
</dbReference>
<dbReference type="PANTHER" id="PTHR46943:SF1">
    <property type="entry name" value="PENTRAXIN-RELATED PROTEIN PTX3"/>
    <property type="match status" value="1"/>
</dbReference>
<feature type="domain" description="LamG-like jellyroll fold" evidence="5">
    <location>
        <begin position="1018"/>
        <end position="1187"/>
    </location>
</feature>
<dbReference type="InterPro" id="IPR013320">
    <property type="entry name" value="ConA-like_dom_sf"/>
</dbReference>
<evidence type="ECO:0000259" key="5">
    <source>
        <dbReference type="SMART" id="SM00560"/>
    </source>
</evidence>
<dbReference type="Pfam" id="PF13385">
    <property type="entry name" value="Laminin_G_3"/>
    <property type="match status" value="2"/>
</dbReference>
<reference evidence="7" key="1">
    <citation type="journal article" date="2019" name="Int. J. Syst. Evol. Microbiol.">
        <title>The Global Catalogue of Microorganisms (GCM) 10K type strain sequencing project: providing services to taxonomists for standard genome sequencing and annotation.</title>
        <authorList>
            <consortium name="The Broad Institute Genomics Platform"/>
            <consortium name="The Broad Institute Genome Sequencing Center for Infectious Disease"/>
            <person name="Wu L."/>
            <person name="Ma J."/>
        </authorList>
    </citation>
    <scope>NUCLEOTIDE SEQUENCE [LARGE SCALE GENOMIC DNA]</scope>
    <source>
        <strain evidence="7">PCU 347</strain>
    </source>
</reference>
<dbReference type="PANTHER" id="PTHR46943">
    <property type="entry name" value="PENTRAXIN-RELATED PROTEIN PTX3"/>
    <property type="match status" value="1"/>
</dbReference>
<protein>
    <submittedName>
        <fullName evidence="6">LamG-like jellyroll fold domain-containing protein</fullName>
    </submittedName>
</protein>
<feature type="region of interest" description="Disordered" evidence="3">
    <location>
        <begin position="249"/>
        <end position="287"/>
    </location>
</feature>
<feature type="compositionally biased region" description="Low complexity" evidence="3">
    <location>
        <begin position="270"/>
        <end position="287"/>
    </location>
</feature>
<evidence type="ECO:0000256" key="4">
    <source>
        <dbReference type="SAM" id="SignalP"/>
    </source>
</evidence>
<sequence length="1201" mass="123429">MGWGGVRRAVVAGALVVQLAGAAGAQATAVAASGSAPAVADGGASDLSPEASASQQAAASGSPVEVSAETTPTQLVTAQPDGSFTVDFDPAPVRTKKASGWVPVDTDLERTPSGGVAPKAAAADVVFSGGGSQAPLASVTKDGKTYRVDSPWNLPAPTVSGSAATYADVMPGTDLVVRATPDGFSENLVVKSRDAAHSTDLARVRFPVSVDGVTARDTTAGGAAFVDAQGRPVFTTGTALMYDSAATPAATQAPSAKKPDAVARTQAGSAALTGGATDGPAPGAHTTAMDVTVSDDELTLKPDRSFLDDPGTVYPVVLDPQTTNASLAGWTTVWTSSPSTSFWKTSHALGVGYDAWVDNKKARSLYQFDTHTLGGKKVLSATFTALEVWSANCIGKPVELWRTGPISSSTTWSAQPSWSARADTVTAAKGYSSSCPGGNVSFDATGAVSYTAGQSASTTTLGLRAGDESDAIAWKQFGSPSDHKPTLSVTFVSAPSAPAGVKMSAPSLACSTAYAGAVVIRDTTPTLAAAPKSADGSQSTLRPDFEVYKYDPNATDPQVGSGSPSAYTASGTTGTWTAPSLTSGQTYWFRARSEYRYSFNGTTGYTHSSWSPACWFKVDTTRPVQPDVDSTAYPEYASPDTPDDCTAHGGVGAPGSFTLKADGASDVVKYTFQLNDNPVQTKTFTSPATSYTLSLAPDVRGLNTLTVNTWDAAGNESASYTYFFKVAPGAGPVDQWSMDEGTGSTAADSIGGKDATLHGAAAWTDHARLGKALQGDGTSACAATDSSALDTTKSFTVSAWTRLTSTSQNSVVVAQSGASGSAFALYYSASYKAWIFNRYASDVVSPTIIRSVSTATPVAGVWTHLMGVYDAQFHTIQLFVNGLPQGDPVSFTTPWAATGGVQIGRVLSGGAFTEYLSGQVDEVTAWNRILSSQEIADLQAMTDPSTGQARPALAADWAMEETSGTSASDSSGYAHTAAVTAGGTWTTDTDGGKGNVLSVDGTSTGNATAAGPIVDSQGAFTVAAWAKLDAAALSDTSVAHRMQIAAQSGNARDAWGLWYDQAAGSTQGMWVFEHTMFDGLAGPVIRVPADVSAAQLVDPGAWTLLTGVYDSAHNQMLLYVNGVRQSALHDTDSDPGAQPGPTLGAGPWQATGAFSIGRGRTNSGVWGDYARGLVDDVRVWTGVLSGTAIDQMYLSEVPIPL</sequence>
<organism evidence="6 7">
    <name type="scientific">Streptomyces andamanensis</name>
    <dbReference type="NCBI Taxonomy" id="1565035"/>
    <lineage>
        <taxon>Bacteria</taxon>
        <taxon>Bacillati</taxon>
        <taxon>Actinomycetota</taxon>
        <taxon>Actinomycetes</taxon>
        <taxon>Kitasatosporales</taxon>
        <taxon>Streptomycetaceae</taxon>
        <taxon>Streptomyces</taxon>
    </lineage>
</organism>
<proteinExistence type="predicted"/>
<evidence type="ECO:0000313" key="6">
    <source>
        <dbReference type="EMBL" id="MFC4332616.1"/>
    </source>
</evidence>
<dbReference type="Proteomes" id="UP001595824">
    <property type="component" value="Unassembled WGS sequence"/>
</dbReference>
<evidence type="ECO:0000256" key="3">
    <source>
        <dbReference type="SAM" id="MobiDB-lite"/>
    </source>
</evidence>
<feature type="signal peptide" evidence="4">
    <location>
        <begin position="1"/>
        <end position="22"/>
    </location>
</feature>
<evidence type="ECO:0000256" key="2">
    <source>
        <dbReference type="ARBA" id="ARBA00023157"/>
    </source>
</evidence>
<dbReference type="EMBL" id="JBHSDP010000029">
    <property type="protein sequence ID" value="MFC4332616.1"/>
    <property type="molecule type" value="Genomic_DNA"/>
</dbReference>
<keyword evidence="7" id="KW-1185">Reference proteome</keyword>
<dbReference type="SMART" id="SM00560">
    <property type="entry name" value="LamGL"/>
    <property type="match status" value="2"/>
</dbReference>
<dbReference type="RefSeq" id="WP_381744062.1">
    <property type="nucleotide sequence ID" value="NZ_JBHSDP010000029.1"/>
</dbReference>
<feature type="region of interest" description="Disordered" evidence="3">
    <location>
        <begin position="36"/>
        <end position="70"/>
    </location>
</feature>
<evidence type="ECO:0000256" key="1">
    <source>
        <dbReference type="ARBA" id="ARBA00022729"/>
    </source>
</evidence>